<evidence type="ECO:0000313" key="13">
    <source>
        <dbReference type="EMBL" id="KAJ7084043.1"/>
    </source>
</evidence>
<evidence type="ECO:0000256" key="3">
    <source>
        <dbReference type="ARBA" id="ARBA00007913"/>
    </source>
</evidence>
<dbReference type="InterPro" id="IPR050534">
    <property type="entry name" value="Coronavir_polyprotein_1ab"/>
</dbReference>
<dbReference type="AlphaFoldDB" id="A0AAD6XPI1"/>
<dbReference type="InterPro" id="IPR041677">
    <property type="entry name" value="DNA2/NAM7_AAA_11"/>
</dbReference>
<dbReference type="PANTHER" id="PTHR43788:SF8">
    <property type="entry name" value="DNA-BINDING PROTEIN SMUBP-2"/>
    <property type="match status" value="1"/>
</dbReference>
<proteinExistence type="inferred from homology"/>
<dbReference type="InterPro" id="IPR047187">
    <property type="entry name" value="SF1_C_Upf1"/>
</dbReference>
<keyword evidence="14" id="KW-1185">Reference proteome</keyword>
<keyword evidence="10" id="KW-0539">Nucleus</keyword>
<dbReference type="GO" id="GO:0016787">
    <property type="term" value="F:hydrolase activity"/>
    <property type="evidence" value="ECO:0007669"/>
    <property type="project" value="UniProtKB-KW"/>
</dbReference>
<evidence type="ECO:0000256" key="5">
    <source>
        <dbReference type="ARBA" id="ARBA00022490"/>
    </source>
</evidence>
<comment type="similarity">
    <text evidence="3">Belongs to the DNA2/NAM7 helicase family.</text>
</comment>
<feature type="region of interest" description="Disordered" evidence="11">
    <location>
        <begin position="453"/>
        <end position="533"/>
    </location>
</feature>
<dbReference type="InterPro" id="IPR048761">
    <property type="entry name" value="SMUBP-2_HCS1_1B"/>
</dbReference>
<evidence type="ECO:0000256" key="7">
    <source>
        <dbReference type="ARBA" id="ARBA00022801"/>
    </source>
</evidence>
<name>A0AAD6XPI1_9AGAR</name>
<dbReference type="InterPro" id="IPR027417">
    <property type="entry name" value="P-loop_NTPase"/>
</dbReference>
<dbReference type="GO" id="GO:0043139">
    <property type="term" value="F:5'-3' DNA helicase activity"/>
    <property type="evidence" value="ECO:0007669"/>
    <property type="project" value="TreeGrafter"/>
</dbReference>
<dbReference type="CDD" id="cd18808">
    <property type="entry name" value="SF1_C_Upf1"/>
    <property type="match status" value="1"/>
</dbReference>
<feature type="compositionally biased region" description="Acidic residues" evidence="11">
    <location>
        <begin position="500"/>
        <end position="511"/>
    </location>
</feature>
<evidence type="ECO:0000256" key="6">
    <source>
        <dbReference type="ARBA" id="ARBA00022741"/>
    </source>
</evidence>
<evidence type="ECO:0000259" key="12">
    <source>
        <dbReference type="SMART" id="SM00382"/>
    </source>
</evidence>
<gene>
    <name evidence="13" type="ORF">B0H15DRAFT_849874</name>
</gene>
<keyword evidence="6" id="KW-0547">Nucleotide-binding</keyword>
<dbReference type="EMBL" id="JARJCN010000039">
    <property type="protein sequence ID" value="KAJ7084043.1"/>
    <property type="molecule type" value="Genomic_DNA"/>
</dbReference>
<dbReference type="GO" id="GO:0005634">
    <property type="term" value="C:nucleus"/>
    <property type="evidence" value="ECO:0007669"/>
    <property type="project" value="UniProtKB-SubCell"/>
</dbReference>
<dbReference type="GO" id="GO:0003723">
    <property type="term" value="F:RNA binding"/>
    <property type="evidence" value="ECO:0007669"/>
    <property type="project" value="InterPro"/>
</dbReference>
<keyword evidence="8" id="KW-0347">Helicase</keyword>
<evidence type="ECO:0000256" key="8">
    <source>
        <dbReference type="ARBA" id="ARBA00022806"/>
    </source>
</evidence>
<evidence type="ECO:0000256" key="9">
    <source>
        <dbReference type="ARBA" id="ARBA00022840"/>
    </source>
</evidence>
<dbReference type="GO" id="GO:0005524">
    <property type="term" value="F:ATP binding"/>
    <property type="evidence" value="ECO:0007669"/>
    <property type="project" value="UniProtKB-KW"/>
</dbReference>
<dbReference type="Gene3D" id="3.40.50.300">
    <property type="entry name" value="P-loop containing nucleotide triphosphate hydrolases"/>
    <property type="match status" value="2"/>
</dbReference>
<dbReference type="FunFam" id="3.40.50.300:FF:000326">
    <property type="entry name" value="P-loop containing nucleoside triphosphate hydrolase"/>
    <property type="match status" value="1"/>
</dbReference>
<feature type="compositionally biased region" description="Low complexity" evidence="11">
    <location>
        <begin position="462"/>
        <end position="478"/>
    </location>
</feature>
<dbReference type="Proteomes" id="UP001222325">
    <property type="component" value="Unassembled WGS sequence"/>
</dbReference>
<keyword evidence="9" id="KW-0067">ATP-binding</keyword>
<evidence type="ECO:0000256" key="11">
    <source>
        <dbReference type="SAM" id="MobiDB-lite"/>
    </source>
</evidence>
<evidence type="ECO:0000256" key="10">
    <source>
        <dbReference type="ARBA" id="ARBA00023242"/>
    </source>
</evidence>
<feature type="domain" description="AAA+ ATPase" evidence="12">
    <location>
        <begin position="230"/>
        <end position="573"/>
    </location>
</feature>
<sequence length="784" mass="85291">MTTETRLSSFFHRQRHLLAQERGAEVERSSLLLSSCGPKLLEQKGLSLGGLGVVGVNVGLGGKTLVELERPTAYHSSPVFPPHGVRPGDLARIEPNVSSAGPSKKAAKKPVESKGAQAEGVVYRVTDTRIVIAIDGSDTGPEDLDLPERCRVLKLANSVTYDRMDKTIDDLERIANGSSHNKITPEQNRLVEVLLAISPRSENIPVLDVKFFDESLNPSQKEAVRFCLGASEVACIHGPPGTGKTHTLIEIIRQLTITSAANPKPLRLLVCGASNLSVDNILERLLALPPDESGKKLKVTRIGHPARVMAHQGILESTLEVKASRTEQAVLAKDVKNELETALGVLSGKGKGVKGKGPRGAERRKMWDEVKALRKEYRQREGGVVNSVLSESQVVLATCHSAGGRQLRNLDFDLVIIDEATQALEAVCWIPILKGKKLILAGDPMQLPPTVLSVGKKKKAVSTQRQTPTTTTKPSKTTPAKANQPIETPISRGISSAEGDNTDSEQSDSSDSEVNSSDKAVLSPKDPPADSGKIATAKKSIAVLHPPRTLETTLFDRLETMYGSSIKRMLQVQYRMHADICAFPSKTLYSSKLTSSPLVASHLLRDLPDVHADSVEDEKEILCTPVVYFDTAGCEYFERLEGDGDEGNRCNENEATVVKNWVDKLIGAGVLPEQIAVISPYQAQVTLLTSLIRPQYGSELEIGTVDGMQGREKDAVIISLVRSNETREVGFLKEKRRLNVAMTRAKRHLCVVGDSATVCHGGKYLKRWLAWLEQNSDVRYAGSE</sequence>
<organism evidence="13 14">
    <name type="scientific">Mycena belliarum</name>
    <dbReference type="NCBI Taxonomy" id="1033014"/>
    <lineage>
        <taxon>Eukaryota</taxon>
        <taxon>Fungi</taxon>
        <taxon>Dikarya</taxon>
        <taxon>Basidiomycota</taxon>
        <taxon>Agaricomycotina</taxon>
        <taxon>Agaricomycetes</taxon>
        <taxon>Agaricomycetidae</taxon>
        <taxon>Agaricales</taxon>
        <taxon>Marasmiineae</taxon>
        <taxon>Mycenaceae</taxon>
        <taxon>Mycena</taxon>
    </lineage>
</organism>
<dbReference type="EC" id="3.6.4.12" evidence="4"/>
<keyword evidence="7 13" id="KW-0378">Hydrolase</keyword>
<accession>A0AAD6XPI1</accession>
<dbReference type="Pfam" id="PF21138">
    <property type="entry name" value="SMUBP-2_HCS1_1B"/>
    <property type="match status" value="1"/>
</dbReference>
<keyword evidence="5" id="KW-0963">Cytoplasm</keyword>
<evidence type="ECO:0000313" key="14">
    <source>
        <dbReference type="Proteomes" id="UP001222325"/>
    </source>
</evidence>
<dbReference type="PANTHER" id="PTHR43788">
    <property type="entry name" value="DNA2/NAM7 HELICASE FAMILY MEMBER"/>
    <property type="match status" value="1"/>
</dbReference>
<dbReference type="SMART" id="SM00382">
    <property type="entry name" value="AAA"/>
    <property type="match status" value="1"/>
</dbReference>
<dbReference type="Gene3D" id="2.40.30.270">
    <property type="match status" value="1"/>
</dbReference>
<comment type="subcellular location">
    <subcellularLocation>
        <location evidence="2">Cytoplasm</location>
    </subcellularLocation>
    <subcellularLocation>
        <location evidence="1">Nucleus</location>
    </subcellularLocation>
</comment>
<comment type="caution">
    <text evidence="13">The sequence shown here is derived from an EMBL/GenBank/DDBJ whole genome shotgun (WGS) entry which is preliminary data.</text>
</comment>
<evidence type="ECO:0000256" key="2">
    <source>
        <dbReference type="ARBA" id="ARBA00004496"/>
    </source>
</evidence>
<dbReference type="Pfam" id="PF13086">
    <property type="entry name" value="AAA_11"/>
    <property type="match status" value="1"/>
</dbReference>
<evidence type="ECO:0000256" key="1">
    <source>
        <dbReference type="ARBA" id="ARBA00004123"/>
    </source>
</evidence>
<dbReference type="GO" id="GO:0005694">
    <property type="term" value="C:chromosome"/>
    <property type="evidence" value="ECO:0007669"/>
    <property type="project" value="UniProtKB-ARBA"/>
</dbReference>
<dbReference type="Pfam" id="PF13087">
    <property type="entry name" value="AAA_12"/>
    <property type="match status" value="1"/>
</dbReference>
<dbReference type="InterPro" id="IPR041679">
    <property type="entry name" value="DNA2/NAM7-like_C"/>
</dbReference>
<dbReference type="GO" id="GO:0005737">
    <property type="term" value="C:cytoplasm"/>
    <property type="evidence" value="ECO:0007669"/>
    <property type="project" value="UniProtKB-SubCell"/>
</dbReference>
<evidence type="ECO:0000256" key="4">
    <source>
        <dbReference type="ARBA" id="ARBA00012551"/>
    </source>
</evidence>
<reference evidence="13" key="1">
    <citation type="submission" date="2023-03" db="EMBL/GenBank/DDBJ databases">
        <title>Massive genome expansion in bonnet fungi (Mycena s.s.) driven by repeated elements and novel gene families across ecological guilds.</title>
        <authorList>
            <consortium name="Lawrence Berkeley National Laboratory"/>
            <person name="Harder C.B."/>
            <person name="Miyauchi S."/>
            <person name="Viragh M."/>
            <person name="Kuo A."/>
            <person name="Thoen E."/>
            <person name="Andreopoulos B."/>
            <person name="Lu D."/>
            <person name="Skrede I."/>
            <person name="Drula E."/>
            <person name="Henrissat B."/>
            <person name="Morin E."/>
            <person name="Kohler A."/>
            <person name="Barry K."/>
            <person name="LaButti K."/>
            <person name="Morin E."/>
            <person name="Salamov A."/>
            <person name="Lipzen A."/>
            <person name="Mereny Z."/>
            <person name="Hegedus B."/>
            <person name="Baldrian P."/>
            <person name="Stursova M."/>
            <person name="Weitz H."/>
            <person name="Taylor A."/>
            <person name="Grigoriev I.V."/>
            <person name="Nagy L.G."/>
            <person name="Martin F."/>
            <person name="Kauserud H."/>
        </authorList>
    </citation>
    <scope>NUCLEOTIDE SEQUENCE</scope>
    <source>
        <strain evidence="13">CBHHK173m</strain>
    </source>
</reference>
<dbReference type="InterPro" id="IPR003593">
    <property type="entry name" value="AAA+_ATPase"/>
</dbReference>
<dbReference type="SUPFAM" id="SSF52540">
    <property type="entry name" value="P-loop containing nucleoside triphosphate hydrolases"/>
    <property type="match status" value="2"/>
</dbReference>
<protein>
    <recommendedName>
        <fullName evidence="4">DNA helicase</fullName>
        <ecNumber evidence="4">3.6.4.12</ecNumber>
    </recommendedName>
</protein>